<feature type="region of interest" description="Disordered" evidence="7">
    <location>
        <begin position="841"/>
        <end position="864"/>
    </location>
</feature>
<evidence type="ECO:0000256" key="1">
    <source>
        <dbReference type="ARBA" id="ARBA00004123"/>
    </source>
</evidence>
<dbReference type="CDD" id="cd12564">
    <property type="entry name" value="RRM1_RBM19"/>
    <property type="match status" value="1"/>
</dbReference>
<keyword evidence="3" id="KW-0677">Repeat</keyword>
<feature type="compositionally biased region" description="Basic residues" evidence="7">
    <location>
        <begin position="204"/>
        <end position="214"/>
    </location>
</feature>
<evidence type="ECO:0000259" key="8">
    <source>
        <dbReference type="PROSITE" id="PS50102"/>
    </source>
</evidence>
<protein>
    <recommendedName>
        <fullName evidence="8">RRM domain-containing protein</fullName>
    </recommendedName>
</protein>
<feature type="domain" description="RRM" evidence="8">
    <location>
        <begin position="2"/>
        <end position="79"/>
    </location>
</feature>
<evidence type="ECO:0000313" key="9">
    <source>
        <dbReference type="EMBL" id="KAK7475665.1"/>
    </source>
</evidence>
<evidence type="ECO:0000256" key="5">
    <source>
        <dbReference type="ARBA" id="ARBA00023242"/>
    </source>
</evidence>
<feature type="region of interest" description="Disordered" evidence="7">
    <location>
        <begin position="90"/>
        <end position="231"/>
    </location>
</feature>
<sequence length="864" mass="97183">MSRLIVKNLPKETKEETLRKLFSEKGTVTDCSLKFTKTGVFRRFGFVGFSNEDEAKEAQRYFDKTFVNTSRIQVEFAKDFGDVKPRAWSKYSRETKEKPADASKEKQGTAKVKKKGKKKEDRVESLLGDLKDDPEFQEFLEVHRKDEGGNSSDDTDEEEDTEEKTVPDKKPEKPMSDLEYLKSKMKADASDDDRDDNDSQEKKSPKKQKQHKTSPVKQSPDTASATGTEKTKKFVVKMKGLVANVREKAVREFFKPLSGLKIRIPTNANKQSIGIAFVEFRSEKDLEAAMGRNKNFIGGKKIFLKKVTEEIAEAPKEEKPRPWELKKAQEEDGESIAESGKLFVRNLAYVCTEEALEAMFSKFGPVAEFDLPVDPWTKKIKGFAHVTYMIPEHAVKAYTELDGKAFMGRMMHILPGKSNDEKYESSERSSFKKKKDEQQKALAKSSHNWNALFLGADAVASAMAEKYGTEKSHILDDSNKGSLGVRMALGETQLVQETRDFLIENGVALDSFSQASGERSKSAILAKNLPSGTKQEELQEIFSKYGSITRVLLPPSGITAIIEFQEPSEAKRAFTKLAYTKFHYLPLYLEWAPMNVFVKDAQPASQKSSEGMELEEGQDTAGAETSQEKKDSGVESESEEEAEPGATLFVKNLNFTTDESALKTLFSKCGEVLRATVSKKKDMKNPGKFLSMGYGFVEYKTAAAAQEAMKTLQSAELDGHTLVLKLSNREALKPKVSGRKKAVETKQKSTKILVRNIPFEAKRREVEELFKVFGELKYVRLPKKLSGTGTHRGFAFVDFLTKQDAKRAFDALCHSTHLYGRRLVLEWAETAETIDDLRRKTSKHFHEGGPSKKLKRSALMESLA</sequence>
<evidence type="ECO:0000256" key="7">
    <source>
        <dbReference type="SAM" id="MobiDB-lite"/>
    </source>
</evidence>
<keyword evidence="5" id="KW-0539">Nucleus</keyword>
<dbReference type="InterPro" id="IPR000504">
    <property type="entry name" value="RRM_dom"/>
</dbReference>
<dbReference type="SUPFAM" id="SSF54928">
    <property type="entry name" value="RNA-binding domain, RBD"/>
    <property type="match status" value="5"/>
</dbReference>
<feature type="compositionally biased region" description="Basic and acidic residues" evidence="7">
    <location>
        <begin position="418"/>
        <end position="437"/>
    </location>
</feature>
<dbReference type="InterPro" id="IPR035979">
    <property type="entry name" value="RBD_domain_sf"/>
</dbReference>
<feature type="domain" description="RRM" evidence="8">
    <location>
        <begin position="522"/>
        <end position="594"/>
    </location>
</feature>
<dbReference type="FunFam" id="3.30.70.330:FF:000738">
    <property type="entry name" value="RNA-binding motif protein 19"/>
    <property type="match status" value="1"/>
</dbReference>
<dbReference type="Pfam" id="PF00076">
    <property type="entry name" value="RRM_1"/>
    <property type="match status" value="6"/>
</dbReference>
<dbReference type="InterPro" id="IPR034423">
    <property type="entry name" value="RBM19_RRM5"/>
</dbReference>
<feature type="compositionally biased region" description="Acidic residues" evidence="7">
    <location>
        <begin position="634"/>
        <end position="643"/>
    </location>
</feature>
<feature type="region of interest" description="Disordered" evidence="7">
    <location>
        <begin position="417"/>
        <end position="437"/>
    </location>
</feature>
<dbReference type="EMBL" id="JACVVK020000398">
    <property type="protein sequence ID" value="KAK7475665.1"/>
    <property type="molecule type" value="Genomic_DNA"/>
</dbReference>
<dbReference type="Proteomes" id="UP001519460">
    <property type="component" value="Unassembled WGS sequence"/>
</dbReference>
<evidence type="ECO:0000256" key="6">
    <source>
        <dbReference type="PROSITE-ProRule" id="PRU00176"/>
    </source>
</evidence>
<name>A0ABD0JLQ8_9CAEN</name>
<dbReference type="InterPro" id="IPR012677">
    <property type="entry name" value="Nucleotide-bd_a/b_plait_sf"/>
</dbReference>
<feature type="compositionally biased region" description="Basic and acidic residues" evidence="7">
    <location>
        <begin position="118"/>
        <end position="148"/>
    </location>
</feature>
<feature type="compositionally biased region" description="Basic and acidic residues" evidence="7">
    <location>
        <begin position="163"/>
        <end position="189"/>
    </location>
</feature>
<comment type="caution">
    <text evidence="9">The sequence shown here is derived from an EMBL/GenBank/DDBJ whole genome shotgun (WGS) entry which is preliminary data.</text>
</comment>
<evidence type="ECO:0000256" key="3">
    <source>
        <dbReference type="ARBA" id="ARBA00022737"/>
    </source>
</evidence>
<dbReference type="GO" id="GO:0005634">
    <property type="term" value="C:nucleus"/>
    <property type="evidence" value="ECO:0007669"/>
    <property type="project" value="UniProtKB-SubCell"/>
</dbReference>
<feature type="domain" description="RRM" evidence="8">
    <location>
        <begin position="340"/>
        <end position="418"/>
    </location>
</feature>
<dbReference type="CDD" id="cd12571">
    <property type="entry name" value="RRM6_RBM19"/>
    <property type="match status" value="1"/>
</dbReference>
<dbReference type="InterPro" id="IPR034421">
    <property type="entry name" value="RBM19_RRM6"/>
</dbReference>
<dbReference type="PROSITE" id="PS50102">
    <property type="entry name" value="RRM"/>
    <property type="match status" value="6"/>
</dbReference>
<dbReference type="FunFam" id="3.30.70.330:FF:000240">
    <property type="entry name" value="RNA binding motif protein 19"/>
    <property type="match status" value="1"/>
</dbReference>
<dbReference type="GO" id="GO:0003723">
    <property type="term" value="F:RNA binding"/>
    <property type="evidence" value="ECO:0007669"/>
    <property type="project" value="UniProtKB-UniRule"/>
</dbReference>
<comment type="subcellular location">
    <subcellularLocation>
        <location evidence="1">Nucleus</location>
    </subcellularLocation>
</comment>
<feature type="domain" description="RRM" evidence="8">
    <location>
        <begin position="646"/>
        <end position="729"/>
    </location>
</feature>
<feature type="domain" description="RRM" evidence="8">
    <location>
        <begin position="234"/>
        <end position="309"/>
    </location>
</feature>
<feature type="compositionally biased region" description="Basic and acidic residues" evidence="7">
    <location>
        <begin position="841"/>
        <end position="850"/>
    </location>
</feature>
<evidence type="ECO:0000313" key="10">
    <source>
        <dbReference type="Proteomes" id="UP001519460"/>
    </source>
</evidence>
<dbReference type="SMART" id="SM00360">
    <property type="entry name" value="RRM"/>
    <property type="match status" value="6"/>
</dbReference>
<organism evidence="9 10">
    <name type="scientific">Batillaria attramentaria</name>
    <dbReference type="NCBI Taxonomy" id="370345"/>
    <lineage>
        <taxon>Eukaryota</taxon>
        <taxon>Metazoa</taxon>
        <taxon>Spiralia</taxon>
        <taxon>Lophotrochozoa</taxon>
        <taxon>Mollusca</taxon>
        <taxon>Gastropoda</taxon>
        <taxon>Caenogastropoda</taxon>
        <taxon>Sorbeoconcha</taxon>
        <taxon>Cerithioidea</taxon>
        <taxon>Batillariidae</taxon>
        <taxon>Batillaria</taxon>
    </lineage>
</organism>
<dbReference type="PANTHER" id="PTHR48034">
    <property type="entry name" value="TRANSFORMER-2 SEX-DETERMINING PROTEIN-RELATED"/>
    <property type="match status" value="1"/>
</dbReference>
<comment type="similarity">
    <text evidence="2">Belongs to the RRM MRD1 family.</text>
</comment>
<keyword evidence="4 6" id="KW-0694">RNA-binding</keyword>
<accession>A0ABD0JLQ8</accession>
<dbReference type="CDD" id="cd12318">
    <property type="entry name" value="RRM5_RBM19_like"/>
    <property type="match status" value="1"/>
</dbReference>
<proteinExistence type="inferred from homology"/>
<evidence type="ECO:0000256" key="2">
    <source>
        <dbReference type="ARBA" id="ARBA00008033"/>
    </source>
</evidence>
<feature type="compositionally biased region" description="Basic and acidic residues" evidence="7">
    <location>
        <begin position="90"/>
        <end position="108"/>
    </location>
</feature>
<reference evidence="9 10" key="1">
    <citation type="journal article" date="2023" name="Sci. Data">
        <title>Genome assembly of the Korean intertidal mud-creeper Batillaria attramentaria.</title>
        <authorList>
            <person name="Patra A.K."/>
            <person name="Ho P.T."/>
            <person name="Jun S."/>
            <person name="Lee S.J."/>
            <person name="Kim Y."/>
            <person name="Won Y.J."/>
        </authorList>
    </citation>
    <scope>NUCLEOTIDE SEQUENCE [LARGE SCALE GENOMIC DNA]</scope>
    <source>
        <strain evidence="9">Wonlab-2016</strain>
    </source>
</reference>
<evidence type="ECO:0000256" key="4">
    <source>
        <dbReference type="ARBA" id="ARBA00022884"/>
    </source>
</evidence>
<dbReference type="Gene3D" id="3.30.70.330">
    <property type="match status" value="6"/>
</dbReference>
<keyword evidence="10" id="KW-1185">Reference proteome</keyword>
<dbReference type="InterPro" id="IPR034418">
    <property type="entry name" value="RMB19_RRM1"/>
</dbReference>
<feature type="region of interest" description="Disordered" evidence="7">
    <location>
        <begin position="605"/>
        <end position="647"/>
    </location>
</feature>
<feature type="domain" description="RRM" evidence="8">
    <location>
        <begin position="750"/>
        <end position="830"/>
    </location>
</feature>
<dbReference type="AlphaFoldDB" id="A0ABD0JLQ8"/>
<feature type="compositionally biased region" description="Acidic residues" evidence="7">
    <location>
        <begin position="153"/>
        <end position="162"/>
    </location>
</feature>
<gene>
    <name evidence="9" type="ORF">BaRGS_00033091</name>
</gene>
<dbReference type="FunFam" id="3.30.70.330:FF:000277">
    <property type="entry name" value="RNA binding motif protein 19"/>
    <property type="match status" value="1"/>
</dbReference>
<feature type="compositionally biased region" description="Polar residues" evidence="7">
    <location>
        <begin position="215"/>
        <end position="228"/>
    </location>
</feature>
<dbReference type="InterPro" id="IPR050441">
    <property type="entry name" value="RBM"/>
</dbReference>